<comment type="caution">
    <text evidence="3">The sequence shown here is derived from an EMBL/GenBank/DDBJ whole genome shotgun (WGS) entry which is preliminary data.</text>
</comment>
<evidence type="ECO:0000313" key="5">
    <source>
        <dbReference type="Proteomes" id="UP001178888"/>
    </source>
</evidence>
<dbReference type="InterPro" id="IPR025510">
    <property type="entry name" value="DUF4397"/>
</dbReference>
<dbReference type="EMBL" id="JAVGVR010000001">
    <property type="protein sequence ID" value="MDQ6599344.1"/>
    <property type="molecule type" value="Genomic_DNA"/>
</dbReference>
<dbReference type="Pfam" id="PF14344">
    <property type="entry name" value="DUF4397"/>
    <property type="match status" value="1"/>
</dbReference>
<dbReference type="Proteomes" id="UP000295132">
    <property type="component" value="Unassembled WGS sequence"/>
</dbReference>
<evidence type="ECO:0000313" key="4">
    <source>
        <dbReference type="Proteomes" id="UP000295132"/>
    </source>
</evidence>
<evidence type="ECO:0000259" key="1">
    <source>
        <dbReference type="Pfam" id="PF14344"/>
    </source>
</evidence>
<reference evidence="3 4" key="1">
    <citation type="submission" date="2019-03" db="EMBL/GenBank/DDBJ databases">
        <title>Bacillus niacini sp. nov. a Nicotinate-Metabolizing Mesophile Isolated from Soil.</title>
        <authorList>
            <person name="Zhang G."/>
        </authorList>
    </citation>
    <scope>NUCLEOTIDE SEQUENCE [LARGE SCALE GENOMIC DNA]</scope>
    <source>
        <strain evidence="3 4">WN066</strain>
    </source>
</reference>
<organism evidence="3 4">
    <name type="scientific">Bacillus salipaludis</name>
    <dbReference type="NCBI Taxonomy" id="2547811"/>
    <lineage>
        <taxon>Bacteria</taxon>
        <taxon>Bacillati</taxon>
        <taxon>Bacillota</taxon>
        <taxon>Bacilli</taxon>
        <taxon>Bacillales</taxon>
        <taxon>Bacillaceae</taxon>
        <taxon>Bacillus</taxon>
    </lineage>
</organism>
<accession>A0A4R5VPR5</accession>
<dbReference type="EMBL" id="SMYO01000007">
    <property type="protein sequence ID" value="TDK60376.1"/>
    <property type="molecule type" value="Genomic_DNA"/>
</dbReference>
<dbReference type="Proteomes" id="UP001178888">
    <property type="component" value="Unassembled WGS sequence"/>
</dbReference>
<sequence length="250" mass="28563">MSENRTHSDYLQRAAMYDTLSQFYKYSNPELHMQFYLKHMKYINKAFNTMRIQAQQMQTEANIRILNTSPDAPNLDIYVNGKRVARDLPFKEASQVLAFKPGKYHVDIYPAGNMVNSVLNKKITIEPGQSYTWAIIDSVKKMRLLVYLNQPEVPMNEAKVRFIHLSPDTHALDMAVKDRDVIFPKVAYKQATEYLALSPMTVDLEAREAGTKNVILPMPNSQFKANEVYTIALVGLSKGSPELQAIVIKE</sequence>
<keyword evidence="5" id="KW-1185">Reference proteome</keyword>
<evidence type="ECO:0000313" key="2">
    <source>
        <dbReference type="EMBL" id="MDQ6599344.1"/>
    </source>
</evidence>
<dbReference type="AlphaFoldDB" id="A0A4R5VPR5"/>
<proteinExistence type="predicted"/>
<name>A0A4R5VPR5_9BACI</name>
<dbReference type="RefSeq" id="WP_133336105.1">
    <property type="nucleotide sequence ID" value="NZ_JAVGVR010000001.1"/>
</dbReference>
<reference evidence="2" key="2">
    <citation type="submission" date="2023-08" db="EMBL/GenBank/DDBJ databases">
        <title>Nitrogen cycling bacteria in agricultural field soils.</title>
        <authorList>
            <person name="Jang J."/>
        </authorList>
    </citation>
    <scope>NUCLEOTIDE SEQUENCE</scope>
    <source>
        <strain evidence="2">PS3-36</strain>
    </source>
</reference>
<gene>
    <name evidence="3" type="ORF">E2K98_16875</name>
    <name evidence="2" type="ORF">RCG21_23910</name>
</gene>
<feature type="domain" description="DUF4397" evidence="1">
    <location>
        <begin position="61"/>
        <end position="174"/>
    </location>
</feature>
<protein>
    <submittedName>
        <fullName evidence="3">DUF4397 domain-containing protein</fullName>
    </submittedName>
</protein>
<evidence type="ECO:0000313" key="3">
    <source>
        <dbReference type="EMBL" id="TDK60376.1"/>
    </source>
</evidence>